<proteinExistence type="predicted"/>
<evidence type="ECO:0000259" key="2">
    <source>
        <dbReference type="PROSITE" id="PS50805"/>
    </source>
</evidence>
<accession>A0A8C6APC4</accession>
<dbReference type="CDD" id="cd07765">
    <property type="entry name" value="KRAB_A-box"/>
    <property type="match status" value="1"/>
</dbReference>
<dbReference type="Ensembl" id="ENSMMNT00015003409.1">
    <property type="protein sequence ID" value="ENSMMNP00015003088.1"/>
    <property type="gene ID" value="ENSMMNG00015002373.1"/>
</dbReference>
<dbReference type="GO" id="GO:0006355">
    <property type="term" value="P:regulation of DNA-templated transcription"/>
    <property type="evidence" value="ECO:0007669"/>
    <property type="project" value="InterPro"/>
</dbReference>
<dbReference type="AlphaFoldDB" id="A0A8C6APC4"/>
<dbReference type="Pfam" id="PF01352">
    <property type="entry name" value="KRAB"/>
    <property type="match status" value="1"/>
</dbReference>
<protein>
    <recommendedName>
        <fullName evidence="2">KRAB domain-containing protein</fullName>
    </recommendedName>
</protein>
<organism evidence="3 4">
    <name type="scientific">Monodon monoceros</name>
    <name type="common">Narwhal</name>
    <name type="synonym">Ceratodon monodon</name>
    <dbReference type="NCBI Taxonomy" id="40151"/>
    <lineage>
        <taxon>Eukaryota</taxon>
        <taxon>Metazoa</taxon>
        <taxon>Chordata</taxon>
        <taxon>Craniata</taxon>
        <taxon>Vertebrata</taxon>
        <taxon>Euteleostomi</taxon>
        <taxon>Mammalia</taxon>
        <taxon>Eutheria</taxon>
        <taxon>Laurasiatheria</taxon>
        <taxon>Artiodactyla</taxon>
        <taxon>Whippomorpha</taxon>
        <taxon>Cetacea</taxon>
        <taxon>Odontoceti</taxon>
        <taxon>Monodontidae</taxon>
        <taxon>Monodon</taxon>
    </lineage>
</organism>
<dbReference type="SMART" id="SM00349">
    <property type="entry name" value="KRAB"/>
    <property type="match status" value="1"/>
</dbReference>
<evidence type="ECO:0000313" key="4">
    <source>
        <dbReference type="Proteomes" id="UP000694561"/>
    </source>
</evidence>
<name>A0A8C6APC4_MONMO</name>
<dbReference type="InterPro" id="IPR001909">
    <property type="entry name" value="KRAB"/>
</dbReference>
<evidence type="ECO:0000256" key="1">
    <source>
        <dbReference type="SAM" id="MobiDB-lite"/>
    </source>
</evidence>
<feature type="region of interest" description="Disordered" evidence="1">
    <location>
        <begin position="69"/>
        <end position="102"/>
    </location>
</feature>
<dbReference type="GeneTree" id="ENSGT00950000182755"/>
<dbReference type="Gene3D" id="6.10.140.140">
    <property type="match status" value="1"/>
</dbReference>
<evidence type="ECO:0000313" key="3">
    <source>
        <dbReference type="Ensembl" id="ENSMMNP00015003088.1"/>
    </source>
</evidence>
<keyword evidence="4" id="KW-1185">Reference proteome</keyword>
<dbReference type="PROSITE" id="PS50805">
    <property type="entry name" value="KRAB"/>
    <property type="match status" value="1"/>
</dbReference>
<feature type="domain" description="KRAB" evidence="2">
    <location>
        <begin position="25"/>
        <end position="100"/>
    </location>
</feature>
<reference evidence="3" key="2">
    <citation type="submission" date="2025-09" db="UniProtKB">
        <authorList>
            <consortium name="Ensembl"/>
        </authorList>
    </citation>
    <scope>IDENTIFICATION</scope>
</reference>
<dbReference type="InterPro" id="IPR036051">
    <property type="entry name" value="KRAB_dom_sf"/>
</dbReference>
<dbReference type="Proteomes" id="UP000694561">
    <property type="component" value="Unplaced"/>
</dbReference>
<dbReference type="PANTHER" id="PTHR23232">
    <property type="entry name" value="KRAB DOMAIN C2H2 ZINC FINGER"/>
    <property type="match status" value="1"/>
</dbReference>
<sequence length="141" mass="16059">MASEGGLRAAPASAHYPGNLKMDSLAFEDVAVNFTLEEWVLLDSSQRKLYRDVMRENFRNLVSVERKQEDHDIEDQYKNQGRKLRSPMVERLSESKDSSSCGENFTLIPTLNLKKKTPGLKPWDAVHLQKSSCIIHPLIDT</sequence>
<dbReference type="InterPro" id="IPR050169">
    <property type="entry name" value="Krueppel_C2H2_ZnF"/>
</dbReference>
<reference evidence="3" key="1">
    <citation type="submission" date="2025-08" db="UniProtKB">
        <authorList>
            <consortium name="Ensembl"/>
        </authorList>
    </citation>
    <scope>IDENTIFICATION</scope>
</reference>
<dbReference type="SUPFAM" id="SSF109640">
    <property type="entry name" value="KRAB domain (Kruppel-associated box)"/>
    <property type="match status" value="1"/>
</dbReference>
<dbReference type="PANTHER" id="PTHR23232:SF158">
    <property type="entry name" value="KRAB DOMAIN-CONTAINING PROTEIN 5"/>
    <property type="match status" value="1"/>
</dbReference>